<evidence type="ECO:0000313" key="2">
    <source>
        <dbReference type="EMBL" id="CAG8856235.1"/>
    </source>
</evidence>
<feature type="non-terminal residue" evidence="2">
    <location>
        <position position="1"/>
    </location>
</feature>
<dbReference type="EMBL" id="CAJVQB010157531">
    <property type="protein sequence ID" value="CAG8856235.1"/>
    <property type="molecule type" value="Genomic_DNA"/>
</dbReference>
<name>A0ABN7XMG5_GIGMA</name>
<accession>A0ABN7XMG5</accession>
<comment type="caution">
    <text evidence="2">The sequence shown here is derived from an EMBL/GenBank/DDBJ whole genome shotgun (WGS) entry which is preliminary data.</text>
</comment>
<evidence type="ECO:0000313" key="3">
    <source>
        <dbReference type="Proteomes" id="UP000789901"/>
    </source>
</evidence>
<sequence>CSMPKQKTELEQYDHYCQECYEESHPSEPINEPEPATTSITLDITSPTLSTS</sequence>
<proteinExistence type="predicted"/>
<feature type="region of interest" description="Disordered" evidence="1">
    <location>
        <begin position="22"/>
        <end position="52"/>
    </location>
</feature>
<organism evidence="2 3">
    <name type="scientific">Gigaspora margarita</name>
    <dbReference type="NCBI Taxonomy" id="4874"/>
    <lineage>
        <taxon>Eukaryota</taxon>
        <taxon>Fungi</taxon>
        <taxon>Fungi incertae sedis</taxon>
        <taxon>Mucoromycota</taxon>
        <taxon>Glomeromycotina</taxon>
        <taxon>Glomeromycetes</taxon>
        <taxon>Diversisporales</taxon>
        <taxon>Gigasporaceae</taxon>
        <taxon>Gigaspora</taxon>
    </lineage>
</organism>
<reference evidence="2 3" key="1">
    <citation type="submission" date="2021-06" db="EMBL/GenBank/DDBJ databases">
        <authorList>
            <person name="Kallberg Y."/>
            <person name="Tangrot J."/>
            <person name="Rosling A."/>
        </authorList>
    </citation>
    <scope>NUCLEOTIDE SEQUENCE [LARGE SCALE GENOMIC DNA]</scope>
    <source>
        <strain evidence="2 3">120-4 pot B 10/14</strain>
    </source>
</reference>
<gene>
    <name evidence="2" type="ORF">GMARGA_LOCUS45056</name>
</gene>
<evidence type="ECO:0000256" key="1">
    <source>
        <dbReference type="SAM" id="MobiDB-lite"/>
    </source>
</evidence>
<dbReference type="Proteomes" id="UP000789901">
    <property type="component" value="Unassembled WGS sequence"/>
</dbReference>
<keyword evidence="3" id="KW-1185">Reference proteome</keyword>
<feature type="compositionally biased region" description="Polar residues" evidence="1">
    <location>
        <begin position="36"/>
        <end position="52"/>
    </location>
</feature>
<feature type="non-terminal residue" evidence="2">
    <location>
        <position position="52"/>
    </location>
</feature>
<protein>
    <submittedName>
        <fullName evidence="2">21670_t:CDS:1</fullName>
    </submittedName>
</protein>